<dbReference type="STRING" id="151549.A0A4C1SUP4"/>
<organism evidence="1 2">
    <name type="scientific">Eumeta variegata</name>
    <name type="common">Bagworm moth</name>
    <name type="synonym">Eumeta japonica</name>
    <dbReference type="NCBI Taxonomy" id="151549"/>
    <lineage>
        <taxon>Eukaryota</taxon>
        <taxon>Metazoa</taxon>
        <taxon>Ecdysozoa</taxon>
        <taxon>Arthropoda</taxon>
        <taxon>Hexapoda</taxon>
        <taxon>Insecta</taxon>
        <taxon>Pterygota</taxon>
        <taxon>Neoptera</taxon>
        <taxon>Endopterygota</taxon>
        <taxon>Lepidoptera</taxon>
        <taxon>Glossata</taxon>
        <taxon>Ditrysia</taxon>
        <taxon>Tineoidea</taxon>
        <taxon>Psychidae</taxon>
        <taxon>Oiketicinae</taxon>
        <taxon>Eumeta</taxon>
    </lineage>
</organism>
<dbReference type="Proteomes" id="UP000299102">
    <property type="component" value="Unassembled WGS sequence"/>
</dbReference>
<proteinExistence type="predicted"/>
<dbReference type="OrthoDB" id="1681765at2759"/>
<evidence type="ECO:0000313" key="1">
    <source>
        <dbReference type="EMBL" id="GBP05067.1"/>
    </source>
</evidence>
<name>A0A4C1SUP4_EUMVA</name>
<accession>A0A4C1SUP4</accession>
<protein>
    <submittedName>
        <fullName evidence="1">Uncharacterized protein</fullName>
    </submittedName>
</protein>
<evidence type="ECO:0000313" key="2">
    <source>
        <dbReference type="Proteomes" id="UP000299102"/>
    </source>
</evidence>
<dbReference type="EMBL" id="BGZK01000016">
    <property type="protein sequence ID" value="GBP05067.1"/>
    <property type="molecule type" value="Genomic_DNA"/>
</dbReference>
<keyword evidence="2" id="KW-1185">Reference proteome</keyword>
<dbReference type="AlphaFoldDB" id="A0A4C1SUP4"/>
<gene>
    <name evidence="1" type="ORF">EVAR_3405_1</name>
</gene>
<reference evidence="1 2" key="1">
    <citation type="journal article" date="2019" name="Commun. Biol.">
        <title>The bagworm genome reveals a unique fibroin gene that provides high tensile strength.</title>
        <authorList>
            <person name="Kono N."/>
            <person name="Nakamura H."/>
            <person name="Ohtoshi R."/>
            <person name="Tomita M."/>
            <person name="Numata K."/>
            <person name="Arakawa K."/>
        </authorList>
    </citation>
    <scope>NUCLEOTIDE SEQUENCE [LARGE SCALE GENOMIC DNA]</scope>
</reference>
<sequence length="159" mass="18596">MRALCSYKSISQRYAAARLPAHLFSKARKDETGPKGTVQQKKKRKRKIWVRNWISRRQDLGASAQLLTEMRVEDAAGYKNHLRMLPHQFDFLLSQVESAIQKQDIHMRNAIPAKVKLEVTLRYLATGDSLHTLEAHFTGLENLLYRYFYLKFVKQYTVL</sequence>
<comment type="caution">
    <text evidence="1">The sequence shown here is derived from an EMBL/GenBank/DDBJ whole genome shotgun (WGS) entry which is preliminary data.</text>
</comment>